<evidence type="ECO:0000313" key="3">
    <source>
        <dbReference type="Proteomes" id="UP001576780"/>
    </source>
</evidence>
<sequence>MHSPNKLSKTPYQSPKLFVYGDIRELTRGQSIPTSIGDNPSQPPTLPNQNKSVA</sequence>
<dbReference type="RefSeq" id="WP_413277690.1">
    <property type="nucleotide sequence ID" value="NZ_JBHFNT010000101.1"/>
</dbReference>
<reference evidence="2 3" key="1">
    <citation type="submission" date="2024-09" db="EMBL/GenBank/DDBJ databases">
        <title>Floridaenema gen nov. (Aerosakkonemataceae, Aerosakkonematales ord. nov., Cyanobacteria) from benthic tropical and subtropical fresh waters, with the description of four new species.</title>
        <authorList>
            <person name="Moretto J.A."/>
            <person name="Berthold D.E."/>
            <person name="Lefler F.W."/>
            <person name="Huang I.-S."/>
            <person name="Laughinghouse H. IV."/>
        </authorList>
    </citation>
    <scope>NUCLEOTIDE SEQUENCE [LARGE SCALE GENOMIC DNA]</scope>
    <source>
        <strain evidence="2 3">BLCC-F167</strain>
    </source>
</reference>
<feature type="compositionally biased region" description="Polar residues" evidence="1">
    <location>
        <begin position="29"/>
        <end position="40"/>
    </location>
</feature>
<dbReference type="NCBIfam" id="NF033521">
    <property type="entry name" value="lasso_leader_L3"/>
    <property type="match status" value="1"/>
</dbReference>
<dbReference type="Proteomes" id="UP001576780">
    <property type="component" value="Unassembled WGS sequence"/>
</dbReference>
<accession>A0ABV4WJL0</accession>
<evidence type="ECO:0000256" key="1">
    <source>
        <dbReference type="SAM" id="MobiDB-lite"/>
    </source>
</evidence>
<evidence type="ECO:0000313" key="2">
    <source>
        <dbReference type="EMBL" id="MFB2835274.1"/>
    </source>
</evidence>
<organism evidence="2 3">
    <name type="scientific">Floridaenema evergladense BLCC-F167</name>
    <dbReference type="NCBI Taxonomy" id="3153639"/>
    <lineage>
        <taxon>Bacteria</taxon>
        <taxon>Bacillati</taxon>
        <taxon>Cyanobacteriota</taxon>
        <taxon>Cyanophyceae</taxon>
        <taxon>Oscillatoriophycideae</taxon>
        <taxon>Aerosakkonematales</taxon>
        <taxon>Aerosakkonemataceae</taxon>
        <taxon>Floridanema</taxon>
        <taxon>Floridanema evergladense</taxon>
    </lineage>
</organism>
<proteinExistence type="predicted"/>
<dbReference type="EMBL" id="JBHFNT010000101">
    <property type="protein sequence ID" value="MFB2835274.1"/>
    <property type="molecule type" value="Genomic_DNA"/>
</dbReference>
<name>A0ABV4WJL0_9CYAN</name>
<gene>
    <name evidence="2" type="ORF">ACE1CA_12150</name>
</gene>
<protein>
    <submittedName>
        <fullName evidence="2">Lasso RiPP family leader peptide-containing protein</fullName>
    </submittedName>
</protein>
<keyword evidence="3" id="KW-1185">Reference proteome</keyword>
<comment type="caution">
    <text evidence="2">The sequence shown here is derived from an EMBL/GenBank/DDBJ whole genome shotgun (WGS) entry which is preliminary data.</text>
</comment>
<feature type="region of interest" description="Disordered" evidence="1">
    <location>
        <begin position="29"/>
        <end position="54"/>
    </location>
</feature>